<keyword evidence="4" id="KW-1185">Reference proteome</keyword>
<evidence type="ECO:0000313" key="4">
    <source>
        <dbReference type="Proteomes" id="UP000073816"/>
    </source>
</evidence>
<dbReference type="Proteomes" id="UP000073816">
    <property type="component" value="Chromosome"/>
</dbReference>
<protein>
    <submittedName>
        <fullName evidence="3">Excinuclease ABC subunit C</fullName>
    </submittedName>
</protein>
<gene>
    <name evidence="3" type="ORF">AO498_13795</name>
</gene>
<dbReference type="InterPro" id="IPR035901">
    <property type="entry name" value="GIY-YIG_endonuc_sf"/>
</dbReference>
<comment type="similarity">
    <text evidence="1">Belongs to the UPF0213 family.</text>
</comment>
<organism evidence="3 4">
    <name type="scientific">Algoriphagus sanaruensis</name>
    <dbReference type="NCBI Taxonomy" id="1727163"/>
    <lineage>
        <taxon>Bacteria</taxon>
        <taxon>Pseudomonadati</taxon>
        <taxon>Bacteroidota</taxon>
        <taxon>Cytophagia</taxon>
        <taxon>Cytophagales</taxon>
        <taxon>Cyclobacteriaceae</taxon>
        <taxon>Algoriphagus</taxon>
    </lineage>
</organism>
<dbReference type="SUPFAM" id="SSF82771">
    <property type="entry name" value="GIY-YIG endonuclease"/>
    <property type="match status" value="1"/>
</dbReference>
<dbReference type="OrthoDB" id="1495241at2"/>
<dbReference type="InterPro" id="IPR050190">
    <property type="entry name" value="UPF0213_domain"/>
</dbReference>
<dbReference type="Pfam" id="PF01541">
    <property type="entry name" value="GIY-YIG"/>
    <property type="match status" value="1"/>
</dbReference>
<dbReference type="AlphaFoldDB" id="A0A142EQW2"/>
<dbReference type="InterPro" id="IPR000305">
    <property type="entry name" value="GIY-YIG_endonuc"/>
</dbReference>
<sequence length="99" mass="11703">MKKGGGIYIMTNYSNTVLYTGVTNDLIRRVTDHKDGKNLNSFTYRYNLKKLVYFESFHTIEEAIAKEKQIKGGSRKKKENLINSLNPEWKDLWEEILKW</sequence>
<accession>A0A142EQW2</accession>
<dbReference type="RefSeq" id="WP_067548841.1">
    <property type="nucleotide sequence ID" value="NZ_CP012836.1"/>
</dbReference>
<dbReference type="EMBL" id="CP012836">
    <property type="protein sequence ID" value="AMQ57517.1"/>
    <property type="molecule type" value="Genomic_DNA"/>
</dbReference>
<dbReference type="PANTHER" id="PTHR34477:SF5">
    <property type="entry name" value="BSL5627 PROTEIN"/>
    <property type="match status" value="1"/>
</dbReference>
<name>A0A142EQW2_9BACT</name>
<evidence type="ECO:0000259" key="2">
    <source>
        <dbReference type="PROSITE" id="PS50164"/>
    </source>
</evidence>
<dbReference type="PROSITE" id="PS50164">
    <property type="entry name" value="GIY_YIG"/>
    <property type="match status" value="1"/>
</dbReference>
<reference evidence="3 4" key="2">
    <citation type="journal article" date="2016" name="Genome Announc.">
        <title>Complete Genome Sequence of Algoriphagus sp. Strain M8-2, Isolated from a Brackish Lake.</title>
        <authorList>
            <person name="Muraguchi Y."/>
            <person name="Kushimoto K."/>
            <person name="Ohtsubo Y."/>
            <person name="Suzuki T."/>
            <person name="Dohra H."/>
            <person name="Kimbara K."/>
            <person name="Shintani M."/>
        </authorList>
    </citation>
    <scope>NUCLEOTIDE SEQUENCE [LARGE SCALE GENOMIC DNA]</scope>
    <source>
        <strain evidence="3 4">M8-2</strain>
    </source>
</reference>
<dbReference type="CDD" id="cd10448">
    <property type="entry name" value="GIY-YIG_unchar_3"/>
    <property type="match status" value="1"/>
</dbReference>
<evidence type="ECO:0000313" key="3">
    <source>
        <dbReference type="EMBL" id="AMQ57517.1"/>
    </source>
</evidence>
<dbReference type="PATRIC" id="fig|1727163.4.peg.2891"/>
<dbReference type="KEGG" id="alm:AO498_13795"/>
<dbReference type="PANTHER" id="PTHR34477">
    <property type="entry name" value="UPF0213 PROTEIN YHBQ"/>
    <property type="match status" value="1"/>
</dbReference>
<feature type="domain" description="GIY-YIG" evidence="2">
    <location>
        <begin position="3"/>
        <end position="81"/>
    </location>
</feature>
<dbReference type="Gene3D" id="3.40.1440.10">
    <property type="entry name" value="GIY-YIG endonuclease"/>
    <property type="match status" value="1"/>
</dbReference>
<evidence type="ECO:0000256" key="1">
    <source>
        <dbReference type="ARBA" id="ARBA00007435"/>
    </source>
</evidence>
<dbReference type="STRING" id="1727163.AO498_13795"/>
<proteinExistence type="inferred from homology"/>
<reference evidence="4" key="1">
    <citation type="submission" date="2015-09" db="EMBL/GenBank/DDBJ databases">
        <title>Complete sequence of Algoriphagus sp. M8-2.</title>
        <authorList>
            <person name="Shintani M."/>
        </authorList>
    </citation>
    <scope>NUCLEOTIDE SEQUENCE [LARGE SCALE GENOMIC DNA]</scope>
    <source>
        <strain evidence="4">M8-2</strain>
    </source>
</reference>